<dbReference type="AlphaFoldDB" id="A0A0F9PMB6"/>
<organism evidence="1">
    <name type="scientific">marine sediment metagenome</name>
    <dbReference type="NCBI Taxonomy" id="412755"/>
    <lineage>
        <taxon>unclassified sequences</taxon>
        <taxon>metagenomes</taxon>
        <taxon>ecological metagenomes</taxon>
    </lineage>
</organism>
<evidence type="ECO:0000313" key="1">
    <source>
        <dbReference type="EMBL" id="KKM94392.1"/>
    </source>
</evidence>
<proteinExistence type="predicted"/>
<gene>
    <name evidence="1" type="ORF">LCGC14_1198850</name>
</gene>
<sequence length="35" mass="3984">MNEKLVNQAAMIAARLEKQKAIILDRYGVKEPKRG</sequence>
<dbReference type="EMBL" id="LAZR01006145">
    <property type="protein sequence ID" value="KKM94392.1"/>
    <property type="molecule type" value="Genomic_DNA"/>
</dbReference>
<comment type="caution">
    <text evidence="1">The sequence shown here is derived from an EMBL/GenBank/DDBJ whole genome shotgun (WGS) entry which is preliminary data.</text>
</comment>
<protein>
    <submittedName>
        <fullName evidence="1">Uncharacterized protein</fullName>
    </submittedName>
</protein>
<name>A0A0F9PMB6_9ZZZZ</name>
<accession>A0A0F9PMB6</accession>
<reference evidence="1" key="1">
    <citation type="journal article" date="2015" name="Nature">
        <title>Complex archaea that bridge the gap between prokaryotes and eukaryotes.</title>
        <authorList>
            <person name="Spang A."/>
            <person name="Saw J.H."/>
            <person name="Jorgensen S.L."/>
            <person name="Zaremba-Niedzwiedzka K."/>
            <person name="Martijn J."/>
            <person name="Lind A.E."/>
            <person name="van Eijk R."/>
            <person name="Schleper C."/>
            <person name="Guy L."/>
            <person name="Ettema T.J."/>
        </authorList>
    </citation>
    <scope>NUCLEOTIDE SEQUENCE</scope>
</reference>